<dbReference type="Proteomes" id="UP000473531">
    <property type="component" value="Unassembled WGS sequence"/>
</dbReference>
<organism evidence="1 2">
    <name type="scientific">Allopontixanthobacter confluentis</name>
    <dbReference type="NCBI Taxonomy" id="1849021"/>
    <lineage>
        <taxon>Bacteria</taxon>
        <taxon>Pseudomonadati</taxon>
        <taxon>Pseudomonadota</taxon>
        <taxon>Alphaproteobacteria</taxon>
        <taxon>Sphingomonadales</taxon>
        <taxon>Erythrobacteraceae</taxon>
        <taxon>Allopontixanthobacter</taxon>
    </lineage>
</organism>
<comment type="caution">
    <text evidence="1">The sequence shown here is derived from an EMBL/GenBank/DDBJ whole genome shotgun (WGS) entry which is preliminary data.</text>
</comment>
<keyword evidence="2" id="KW-1185">Reference proteome</keyword>
<evidence type="ECO:0000313" key="1">
    <source>
        <dbReference type="EMBL" id="MXP14173.1"/>
    </source>
</evidence>
<gene>
    <name evidence="1" type="ORF">GRI44_05350</name>
</gene>
<dbReference type="EMBL" id="WTYU01000001">
    <property type="protein sequence ID" value="MXP14173.1"/>
    <property type="molecule type" value="Genomic_DNA"/>
</dbReference>
<dbReference type="AlphaFoldDB" id="A0A6L7GDQ3"/>
<protein>
    <recommendedName>
        <fullName evidence="3">Lipoprotein</fullName>
    </recommendedName>
</protein>
<evidence type="ECO:0008006" key="3">
    <source>
        <dbReference type="Google" id="ProtNLM"/>
    </source>
</evidence>
<proteinExistence type="predicted"/>
<reference evidence="1 2" key="1">
    <citation type="submission" date="2019-12" db="EMBL/GenBank/DDBJ databases">
        <title>Genomic-based taxomic classification of the family Erythrobacteraceae.</title>
        <authorList>
            <person name="Xu L."/>
        </authorList>
    </citation>
    <scope>NUCLEOTIDE SEQUENCE [LARGE SCALE GENOMIC DNA]</scope>
    <source>
        <strain evidence="1 2">KCTC 52259</strain>
    </source>
</reference>
<evidence type="ECO:0000313" key="2">
    <source>
        <dbReference type="Proteomes" id="UP000473531"/>
    </source>
</evidence>
<dbReference type="RefSeq" id="WP_160600366.1">
    <property type="nucleotide sequence ID" value="NZ_WTYU01000001.1"/>
</dbReference>
<name>A0A6L7GDQ3_9SPHN</name>
<sequence length="142" mass="15340">MSKLFLVLIVLLATSCGKGGHEEATSSKVPPLVAAAHSVSLEFPLQFDSNDTQPGYTKVASADSETPDKLISALVSCSPSLAWIEKTSHTIAIIIPSDESEVWKGVKGWRPSDEDIIACVKDSANQPFFYRKLPTGIETYSQ</sequence>
<dbReference type="PROSITE" id="PS51257">
    <property type="entry name" value="PROKAR_LIPOPROTEIN"/>
    <property type="match status" value="1"/>
</dbReference>
<accession>A0A6L7GDQ3</accession>